<name>A0ABU9B6B2_9BACT</name>
<gene>
    <name evidence="3" type="ORF">WKV53_28060</name>
</gene>
<reference evidence="3 4" key="1">
    <citation type="submission" date="2024-04" db="EMBL/GenBank/DDBJ databases">
        <title>Luteolibacter sp. isolated from soil.</title>
        <authorList>
            <person name="An J."/>
        </authorList>
    </citation>
    <scope>NUCLEOTIDE SEQUENCE [LARGE SCALE GENOMIC DNA]</scope>
    <source>
        <strain evidence="3 4">Y139</strain>
    </source>
</reference>
<dbReference type="RefSeq" id="WP_341408175.1">
    <property type="nucleotide sequence ID" value="NZ_JBBUKT010000019.1"/>
</dbReference>
<dbReference type="EMBL" id="JBBUKT010000019">
    <property type="protein sequence ID" value="MEK7954405.1"/>
    <property type="molecule type" value="Genomic_DNA"/>
</dbReference>
<evidence type="ECO:0000259" key="2">
    <source>
        <dbReference type="Pfam" id="PF13579"/>
    </source>
</evidence>
<keyword evidence="4" id="KW-1185">Reference proteome</keyword>
<dbReference type="InterPro" id="IPR028098">
    <property type="entry name" value="Glyco_trans_4-like_N"/>
</dbReference>
<evidence type="ECO:0000256" key="1">
    <source>
        <dbReference type="SAM" id="MobiDB-lite"/>
    </source>
</evidence>
<evidence type="ECO:0000313" key="3">
    <source>
        <dbReference type="EMBL" id="MEK7954405.1"/>
    </source>
</evidence>
<proteinExistence type="predicted"/>
<dbReference type="Proteomes" id="UP001371305">
    <property type="component" value="Unassembled WGS sequence"/>
</dbReference>
<dbReference type="Pfam" id="PF13692">
    <property type="entry name" value="Glyco_trans_1_4"/>
    <property type="match status" value="1"/>
</dbReference>
<organism evidence="3 4">
    <name type="scientific">Luteolibacter soli</name>
    <dbReference type="NCBI Taxonomy" id="3135280"/>
    <lineage>
        <taxon>Bacteria</taxon>
        <taxon>Pseudomonadati</taxon>
        <taxon>Verrucomicrobiota</taxon>
        <taxon>Verrucomicrobiia</taxon>
        <taxon>Verrucomicrobiales</taxon>
        <taxon>Verrucomicrobiaceae</taxon>
        <taxon>Luteolibacter</taxon>
    </lineage>
</organism>
<feature type="region of interest" description="Disordered" evidence="1">
    <location>
        <begin position="1"/>
        <end position="23"/>
    </location>
</feature>
<dbReference type="PANTHER" id="PTHR12526">
    <property type="entry name" value="GLYCOSYLTRANSFERASE"/>
    <property type="match status" value="1"/>
</dbReference>
<evidence type="ECO:0000313" key="4">
    <source>
        <dbReference type="Proteomes" id="UP001371305"/>
    </source>
</evidence>
<comment type="caution">
    <text evidence="3">The sequence shown here is derived from an EMBL/GenBank/DDBJ whole genome shotgun (WGS) entry which is preliminary data.</text>
</comment>
<accession>A0ABU9B6B2</accession>
<feature type="domain" description="Glycosyltransferase subfamily 4-like N-terminal" evidence="2">
    <location>
        <begin position="48"/>
        <end position="243"/>
    </location>
</feature>
<sequence>MKSPDTEQDLMPPATRSRAAERAVAPAGTGVAMKKILFIAYHFPPAGGGGVQRSLKFVKYLPEAGYLPIVLTIEAPDGRRWTPKDQALMDEVPAGVEIHRVSIPDEVHTPGKLERAARELLGLRSRFGRTWMERAIEAGTRIAEQEKPDLIFVTMSPFDGADAAAEISRRTGIPWVADLRDPWALDEFQLHRTGLHRELEKAQMERSLESAALVIMNTPESARRVRETMPRIDPAKVVSLTNGYDAEDFSGEVPPIGGGKFNIVHSGYFHAEQGLMERSRQRQYQLLGRTIPGVERLPRSHYYLLQALEQWLKEAPEIANEVRMHCVGVLSKADQALIDASPAKELFVCSGYLSHAECLRFVRGADLLFLPMHKMPAGMKAGLVPGKTYEYMAAGRPVVATLPESDARDFLTQAGTGVFSAPGDVHGLLAALKAQHAKWKTGGRSCDWNGEFVRQFERKNLTARLAEFLTQVRRDTSLPPILNAG</sequence>
<dbReference type="SUPFAM" id="SSF53756">
    <property type="entry name" value="UDP-Glycosyltransferase/glycogen phosphorylase"/>
    <property type="match status" value="1"/>
</dbReference>
<dbReference type="Pfam" id="PF13579">
    <property type="entry name" value="Glyco_trans_4_4"/>
    <property type="match status" value="1"/>
</dbReference>
<protein>
    <submittedName>
        <fullName evidence="3">Glycosyltransferase</fullName>
    </submittedName>
</protein>
<dbReference type="Gene3D" id="3.40.50.2000">
    <property type="entry name" value="Glycogen Phosphorylase B"/>
    <property type="match status" value="2"/>
</dbReference>